<name>A0A9X1XCP4_9BACL</name>
<evidence type="ECO:0000313" key="4">
    <source>
        <dbReference type="EMBL" id="MCK6256605.1"/>
    </source>
</evidence>
<protein>
    <submittedName>
        <fullName evidence="4">N-acetylmuramoyl-L-alanine amidase</fullName>
    </submittedName>
</protein>
<keyword evidence="5" id="KW-1185">Reference proteome</keyword>
<dbReference type="GO" id="GO:0071555">
    <property type="term" value="P:cell wall organization"/>
    <property type="evidence" value="ECO:0007669"/>
    <property type="project" value="UniProtKB-KW"/>
</dbReference>
<organism evidence="4 5">
    <name type="scientific">Fictibacillus marinisediminis</name>
    <dbReference type="NCBI Taxonomy" id="2878389"/>
    <lineage>
        <taxon>Bacteria</taxon>
        <taxon>Bacillati</taxon>
        <taxon>Bacillota</taxon>
        <taxon>Bacilli</taxon>
        <taxon>Bacillales</taxon>
        <taxon>Fictibacillaceae</taxon>
        <taxon>Fictibacillus</taxon>
    </lineage>
</organism>
<evidence type="ECO:0000259" key="3">
    <source>
        <dbReference type="PROSITE" id="PS51781"/>
    </source>
</evidence>
<dbReference type="PANTHER" id="PTHR30404">
    <property type="entry name" value="N-ACETYLMURAMOYL-L-ALANINE AMIDASE"/>
    <property type="match status" value="1"/>
</dbReference>
<dbReference type="AlphaFoldDB" id="A0A9X1XCP4"/>
<dbReference type="PANTHER" id="PTHR30404:SF7">
    <property type="entry name" value="CELL WALL AMIDASE LYTH-RELATED"/>
    <property type="match status" value="1"/>
</dbReference>
<sequence>MNKVLIGIVMLMSISQTLSPPALQASTDAEAVVAADHLNVRKIDSISAPVIGSVRGGEILSVLSERNGWAHIEIHGKTGWVSAVYLKKRGNGKREKHDEAGIWNVVANRSFSTQEVRRSGGLNGKRIVIDPGHGGVDRGAKGAFHSTLESELTLRTGLLAAEKLRAAGAIVMMTRMNNDYFSLANRVFQSESVFADAFISIHYNSSLRPDVSGLSTFYNKSVDQELAQSIQEGILNGGTNLQDSGVKFGDYYVIRENQRPSALIELGFLSNRHDELKAETQDFQENAVSGIVIGLENYFNQR</sequence>
<dbReference type="SMART" id="SM00646">
    <property type="entry name" value="Ami_3"/>
    <property type="match status" value="1"/>
</dbReference>
<dbReference type="GO" id="GO:0030288">
    <property type="term" value="C:outer membrane-bounded periplasmic space"/>
    <property type="evidence" value="ECO:0007669"/>
    <property type="project" value="TreeGrafter"/>
</dbReference>
<dbReference type="Pfam" id="PF01520">
    <property type="entry name" value="Amidase_3"/>
    <property type="match status" value="1"/>
</dbReference>
<dbReference type="SMART" id="SM00287">
    <property type="entry name" value="SH3b"/>
    <property type="match status" value="1"/>
</dbReference>
<dbReference type="InterPro" id="IPR002508">
    <property type="entry name" value="MurNAc-LAA_cat"/>
</dbReference>
<dbReference type="Gene3D" id="3.40.630.40">
    <property type="entry name" value="Zn-dependent exopeptidases"/>
    <property type="match status" value="1"/>
</dbReference>
<evidence type="ECO:0000256" key="2">
    <source>
        <dbReference type="ARBA" id="ARBA00023316"/>
    </source>
</evidence>
<dbReference type="GO" id="GO:0008745">
    <property type="term" value="F:N-acetylmuramoyl-L-alanine amidase activity"/>
    <property type="evidence" value="ECO:0007669"/>
    <property type="project" value="InterPro"/>
</dbReference>
<dbReference type="Gene3D" id="2.30.30.40">
    <property type="entry name" value="SH3 Domains"/>
    <property type="match status" value="1"/>
</dbReference>
<evidence type="ECO:0000256" key="1">
    <source>
        <dbReference type="ARBA" id="ARBA00022801"/>
    </source>
</evidence>
<dbReference type="InterPro" id="IPR050695">
    <property type="entry name" value="N-acetylmuramoyl_amidase_3"/>
</dbReference>
<comment type="caution">
    <text evidence="4">The sequence shown here is derived from an EMBL/GenBank/DDBJ whole genome shotgun (WGS) entry which is preliminary data.</text>
</comment>
<dbReference type="GO" id="GO:0009253">
    <property type="term" value="P:peptidoglycan catabolic process"/>
    <property type="evidence" value="ECO:0007669"/>
    <property type="project" value="InterPro"/>
</dbReference>
<proteinExistence type="predicted"/>
<dbReference type="SUPFAM" id="SSF50044">
    <property type="entry name" value="SH3-domain"/>
    <property type="match status" value="1"/>
</dbReference>
<dbReference type="CDD" id="cd02696">
    <property type="entry name" value="MurNAc-LAA"/>
    <property type="match status" value="1"/>
</dbReference>
<dbReference type="InterPro" id="IPR036028">
    <property type="entry name" value="SH3-like_dom_sf"/>
</dbReference>
<dbReference type="InterPro" id="IPR003646">
    <property type="entry name" value="SH3-like_bac-type"/>
</dbReference>
<feature type="domain" description="SH3b" evidence="3">
    <location>
        <begin position="28"/>
        <end position="90"/>
    </location>
</feature>
<keyword evidence="2" id="KW-0961">Cell wall biogenesis/degradation</keyword>
<gene>
    <name evidence="4" type="ORF">LCY76_08365</name>
</gene>
<dbReference type="EMBL" id="JAIWJX010000002">
    <property type="protein sequence ID" value="MCK6256605.1"/>
    <property type="molecule type" value="Genomic_DNA"/>
</dbReference>
<dbReference type="Pfam" id="PF08239">
    <property type="entry name" value="SH3_3"/>
    <property type="match status" value="1"/>
</dbReference>
<dbReference type="SUPFAM" id="SSF53187">
    <property type="entry name" value="Zn-dependent exopeptidases"/>
    <property type="match status" value="1"/>
</dbReference>
<accession>A0A9X1XCP4</accession>
<dbReference type="RefSeq" id="WP_248252248.1">
    <property type="nucleotide sequence ID" value="NZ_JAIWJX010000002.1"/>
</dbReference>
<evidence type="ECO:0000313" key="5">
    <source>
        <dbReference type="Proteomes" id="UP001139011"/>
    </source>
</evidence>
<reference evidence="4" key="1">
    <citation type="submission" date="2021-09" db="EMBL/GenBank/DDBJ databases">
        <title>Genome analysis of Fictibacillus sp. KIGAM418 isolated from marine sediment.</title>
        <authorList>
            <person name="Seo M.-J."/>
            <person name="Cho E.-S."/>
            <person name="Hwang C.Y."/>
        </authorList>
    </citation>
    <scope>NUCLEOTIDE SEQUENCE</scope>
    <source>
        <strain evidence="4">KIGAM418</strain>
    </source>
</reference>
<dbReference type="PROSITE" id="PS51781">
    <property type="entry name" value="SH3B"/>
    <property type="match status" value="1"/>
</dbReference>
<keyword evidence="1" id="KW-0378">Hydrolase</keyword>
<dbReference type="Proteomes" id="UP001139011">
    <property type="component" value="Unassembled WGS sequence"/>
</dbReference>